<evidence type="ECO:0000256" key="1">
    <source>
        <dbReference type="PROSITE-ProRule" id="PRU01250"/>
    </source>
</evidence>
<dbReference type="Gene3D" id="6.20.220.10">
    <property type="entry name" value="ClpX chaperone, C4-type zinc finger domain"/>
    <property type="match status" value="1"/>
</dbReference>
<dbReference type="AlphaFoldDB" id="A0A608QK62"/>
<keyword evidence="1" id="KW-0479">Metal-binding</keyword>
<keyword evidence="1" id="KW-0143">Chaperone</keyword>
<accession>A0A608QK62</accession>
<protein>
    <submittedName>
        <fullName evidence="3">Carboxylate--amine ligase</fullName>
    </submittedName>
</protein>
<feature type="binding site" evidence="1">
    <location>
        <position position="101"/>
    </location>
    <ligand>
        <name>Zn(2+)</name>
        <dbReference type="ChEBI" id="CHEBI:29105"/>
    </ligand>
</feature>
<dbReference type="GO" id="GO:0016874">
    <property type="term" value="F:ligase activity"/>
    <property type="evidence" value="ECO:0007669"/>
    <property type="project" value="UniProtKB-KW"/>
</dbReference>
<dbReference type="GO" id="GO:0046983">
    <property type="term" value="F:protein dimerization activity"/>
    <property type="evidence" value="ECO:0007669"/>
    <property type="project" value="UniProtKB-UniRule"/>
</dbReference>
<comment type="caution">
    <text evidence="3">The sequence shown here is derived from an EMBL/GenBank/DDBJ whole genome shotgun (WGS) entry which is preliminary data.</text>
</comment>
<feature type="domain" description="ClpX-type ZB" evidence="2">
    <location>
        <begin position="67"/>
        <end position="120"/>
    </location>
</feature>
<dbReference type="GO" id="GO:0006457">
    <property type="term" value="P:protein folding"/>
    <property type="evidence" value="ECO:0007669"/>
    <property type="project" value="UniProtKB-UniRule"/>
</dbReference>
<feature type="binding site" evidence="1">
    <location>
        <position position="104"/>
    </location>
    <ligand>
        <name>Zn(2+)</name>
        <dbReference type="ChEBI" id="CHEBI:29105"/>
    </ligand>
</feature>
<dbReference type="InterPro" id="IPR038366">
    <property type="entry name" value="Znf_CppX_C4_sf"/>
</dbReference>
<sequence length="120" mass="13579">MKSEGLTPAQLAERNAELPRITQEKAFHILERLETLATEEDISPEKLVEFSRVILRRKNDMERLTSGAPSLSVSPTLYCSFCNKSQYEVTKVIAGDAVFICDECVDVCNRIIQEEQRESA</sequence>
<dbReference type="GO" id="GO:0051082">
    <property type="term" value="F:unfolded protein binding"/>
    <property type="evidence" value="ECO:0007669"/>
    <property type="project" value="UniProtKB-UniRule"/>
</dbReference>
<dbReference type="GO" id="GO:0008270">
    <property type="term" value="F:zinc ion binding"/>
    <property type="evidence" value="ECO:0007669"/>
    <property type="project" value="UniProtKB-UniRule"/>
</dbReference>
<reference evidence="3" key="1">
    <citation type="submission" date="2018-08" db="EMBL/GenBank/DDBJ databases">
        <authorList>
            <consortium name="NARMS: The National Antimicrobial Resistance Monitoring System"/>
        </authorList>
    </citation>
    <scope>NUCLEOTIDE SEQUENCE</scope>
    <source>
        <strain evidence="3">CVM N17S021</strain>
    </source>
</reference>
<feature type="binding site" evidence="1">
    <location>
        <position position="79"/>
    </location>
    <ligand>
        <name>Zn(2+)</name>
        <dbReference type="ChEBI" id="CHEBI:29105"/>
    </ligand>
</feature>
<dbReference type="EMBL" id="AAKSOW010000014">
    <property type="protein sequence ID" value="ECV1779750.1"/>
    <property type="molecule type" value="Genomic_DNA"/>
</dbReference>
<dbReference type="SMART" id="SM00994">
    <property type="entry name" value="zf-C4_ClpX"/>
    <property type="match status" value="1"/>
</dbReference>
<dbReference type="InterPro" id="IPR059188">
    <property type="entry name" value="Znf_CLPX-like"/>
</dbReference>
<dbReference type="SUPFAM" id="SSF57716">
    <property type="entry name" value="Glucocorticoid receptor-like (DNA-binding domain)"/>
    <property type="match status" value="1"/>
</dbReference>
<dbReference type="Pfam" id="PF06689">
    <property type="entry name" value="zf-C4_ClpX"/>
    <property type="match status" value="1"/>
</dbReference>
<evidence type="ECO:0000313" key="3">
    <source>
        <dbReference type="EMBL" id="ECV1779750.1"/>
    </source>
</evidence>
<keyword evidence="1" id="KW-0862">Zinc</keyword>
<proteinExistence type="inferred from homology"/>
<organism evidence="3">
    <name type="scientific">Salmonella thompson</name>
    <dbReference type="NCBI Taxonomy" id="600"/>
    <lineage>
        <taxon>Bacteria</taxon>
        <taxon>Pseudomonadati</taxon>
        <taxon>Pseudomonadota</taxon>
        <taxon>Gammaproteobacteria</taxon>
        <taxon>Enterobacterales</taxon>
        <taxon>Enterobacteriaceae</taxon>
        <taxon>Salmonella</taxon>
    </lineage>
</organism>
<gene>
    <name evidence="3" type="ORF">DYM67_23000</name>
</gene>
<name>A0A608QK62_SALTH</name>
<evidence type="ECO:0000259" key="2">
    <source>
        <dbReference type="PROSITE" id="PS51902"/>
    </source>
</evidence>
<dbReference type="PROSITE" id="PS51902">
    <property type="entry name" value="CLPX_ZB"/>
    <property type="match status" value="1"/>
</dbReference>
<keyword evidence="3" id="KW-0436">Ligase</keyword>
<feature type="binding site" evidence="1">
    <location>
        <position position="82"/>
    </location>
    <ligand>
        <name>Zn(2+)</name>
        <dbReference type="ChEBI" id="CHEBI:29105"/>
    </ligand>
</feature>
<dbReference type="InterPro" id="IPR010603">
    <property type="entry name" value="Znf_CppX_C4"/>
</dbReference>
<comment type="similarity">
    <text evidence="1">Belongs to the ClpX chaperone family.</text>
</comment>